<proteinExistence type="predicted"/>
<keyword evidence="3" id="KW-1185">Reference proteome</keyword>
<reference evidence="2 3" key="1">
    <citation type="submission" date="2018-10" db="EMBL/GenBank/DDBJ databases">
        <authorList>
            <person name="Ekblom R."/>
            <person name="Jareborg N."/>
        </authorList>
    </citation>
    <scope>NUCLEOTIDE SEQUENCE [LARGE SCALE GENOMIC DNA]</scope>
    <source>
        <tissue evidence="2">Muscle</tissue>
    </source>
</reference>
<evidence type="ECO:0000313" key="2">
    <source>
        <dbReference type="EMBL" id="VCX30811.1"/>
    </source>
</evidence>
<dbReference type="Proteomes" id="UP000269945">
    <property type="component" value="Unassembled WGS sequence"/>
</dbReference>
<sequence>ASERPQEGGSRTAAQPGGPGGRGSSLPGHQDETQRPLRLGASWPGRGGRGTNSSASQSLYEPAGPLLRGWAP</sequence>
<comment type="caution">
    <text evidence="2">The sequence shown here is derived from an EMBL/GenBank/DDBJ whole genome shotgun (WGS) entry which is preliminary data.</text>
</comment>
<feature type="region of interest" description="Disordered" evidence="1">
    <location>
        <begin position="1"/>
        <end position="72"/>
    </location>
</feature>
<dbReference type="EMBL" id="CYRY02039311">
    <property type="protein sequence ID" value="VCX30811.1"/>
    <property type="molecule type" value="Genomic_DNA"/>
</dbReference>
<organism evidence="2 3">
    <name type="scientific">Gulo gulo</name>
    <name type="common">Wolverine</name>
    <name type="synonym">Gluton</name>
    <dbReference type="NCBI Taxonomy" id="48420"/>
    <lineage>
        <taxon>Eukaryota</taxon>
        <taxon>Metazoa</taxon>
        <taxon>Chordata</taxon>
        <taxon>Craniata</taxon>
        <taxon>Vertebrata</taxon>
        <taxon>Euteleostomi</taxon>
        <taxon>Mammalia</taxon>
        <taxon>Eutheria</taxon>
        <taxon>Laurasiatheria</taxon>
        <taxon>Carnivora</taxon>
        <taxon>Caniformia</taxon>
        <taxon>Musteloidea</taxon>
        <taxon>Mustelidae</taxon>
        <taxon>Guloninae</taxon>
        <taxon>Gulo</taxon>
    </lineage>
</organism>
<name>A0A9X9M354_GULGU</name>
<accession>A0A9X9M354</accession>
<dbReference type="AlphaFoldDB" id="A0A9X9M354"/>
<evidence type="ECO:0000313" key="3">
    <source>
        <dbReference type="Proteomes" id="UP000269945"/>
    </source>
</evidence>
<feature type="non-terminal residue" evidence="2">
    <location>
        <position position="1"/>
    </location>
</feature>
<gene>
    <name evidence="2" type="ORF">BN2614_LOCUS6</name>
</gene>
<protein>
    <submittedName>
        <fullName evidence="2">Uncharacterized protein</fullName>
    </submittedName>
</protein>
<evidence type="ECO:0000256" key="1">
    <source>
        <dbReference type="SAM" id="MobiDB-lite"/>
    </source>
</evidence>